<reference evidence="5 6" key="1">
    <citation type="submission" date="2023-06" db="EMBL/GenBank/DDBJ databases">
        <authorList>
            <person name="Oyuntsetseg B."/>
            <person name="Kim S.B."/>
        </authorList>
    </citation>
    <scope>NUCLEOTIDE SEQUENCE [LARGE SCALE GENOMIC DNA]</scope>
    <source>
        <strain evidence="5 6">4-36</strain>
    </source>
</reference>
<evidence type="ECO:0000259" key="4">
    <source>
        <dbReference type="PROSITE" id="PS50977"/>
    </source>
</evidence>
<dbReference type="Proteomes" id="UP001239397">
    <property type="component" value="Chromosome"/>
</dbReference>
<organism evidence="5 6">
    <name type="scientific">Amycolatopsis mongoliensis</name>
    <dbReference type="NCBI Taxonomy" id="715475"/>
    <lineage>
        <taxon>Bacteria</taxon>
        <taxon>Bacillati</taxon>
        <taxon>Actinomycetota</taxon>
        <taxon>Actinomycetes</taxon>
        <taxon>Pseudonocardiales</taxon>
        <taxon>Pseudonocardiaceae</taxon>
        <taxon>Amycolatopsis</taxon>
    </lineage>
</organism>
<proteinExistence type="predicted"/>
<evidence type="ECO:0000256" key="3">
    <source>
        <dbReference type="SAM" id="Phobius"/>
    </source>
</evidence>
<dbReference type="InterPro" id="IPR001647">
    <property type="entry name" value="HTH_TetR"/>
</dbReference>
<evidence type="ECO:0000256" key="1">
    <source>
        <dbReference type="ARBA" id="ARBA00023125"/>
    </source>
</evidence>
<protein>
    <submittedName>
        <fullName evidence="5">TetR/AcrR family transcriptional regulator</fullName>
    </submittedName>
</protein>
<keyword evidence="3" id="KW-0472">Membrane</keyword>
<feature type="domain" description="HTH tetR-type" evidence="4">
    <location>
        <begin position="17"/>
        <end position="77"/>
    </location>
</feature>
<keyword evidence="6" id="KW-1185">Reference proteome</keyword>
<dbReference type="Gene3D" id="1.10.357.10">
    <property type="entry name" value="Tetracycline Repressor, domain 2"/>
    <property type="match status" value="1"/>
</dbReference>
<evidence type="ECO:0000256" key="2">
    <source>
        <dbReference type="PROSITE-ProRule" id="PRU00335"/>
    </source>
</evidence>
<keyword evidence="3" id="KW-0812">Transmembrane</keyword>
<dbReference type="GO" id="GO:0003677">
    <property type="term" value="F:DNA binding"/>
    <property type="evidence" value="ECO:0007669"/>
    <property type="project" value="UniProtKB-UniRule"/>
</dbReference>
<dbReference type="InterPro" id="IPR009057">
    <property type="entry name" value="Homeodomain-like_sf"/>
</dbReference>
<dbReference type="Pfam" id="PF00440">
    <property type="entry name" value="TetR_N"/>
    <property type="match status" value="1"/>
</dbReference>
<dbReference type="KEGG" id="amog:QRX60_28770"/>
<keyword evidence="1 2" id="KW-0238">DNA-binding</keyword>
<evidence type="ECO:0000313" key="5">
    <source>
        <dbReference type="EMBL" id="WIY07495.1"/>
    </source>
</evidence>
<evidence type="ECO:0000313" key="6">
    <source>
        <dbReference type="Proteomes" id="UP001239397"/>
    </source>
</evidence>
<gene>
    <name evidence="5" type="ORF">QRX60_28770</name>
</gene>
<dbReference type="PROSITE" id="PS50977">
    <property type="entry name" value="HTH_TETR_2"/>
    <property type="match status" value="1"/>
</dbReference>
<sequence length="203" mass="22054">MARLGRAPLDSAGPPVQRSRAALPAAAVRLVVERETTDIAVTDITDAADVSRKLLYLHFTDREGLLAAAAADLVERELLPRVDESPDELRAQTLLLARHFAERRVFYRAVLTGSCAFAMAGTLNALFGSLNRTLVRELYPDLDEPTVADLAAFFTGGASLLLDTWLIDGADPLRPEDLADRLLRVAPVLTPTGADTPERDRLP</sequence>
<feature type="transmembrane region" description="Helical" evidence="3">
    <location>
        <begin position="105"/>
        <end position="127"/>
    </location>
</feature>
<dbReference type="EMBL" id="CP127295">
    <property type="protein sequence ID" value="WIY07495.1"/>
    <property type="molecule type" value="Genomic_DNA"/>
</dbReference>
<accession>A0A9Y2K0V2</accession>
<dbReference type="AlphaFoldDB" id="A0A9Y2K0V2"/>
<name>A0A9Y2K0V2_9PSEU</name>
<keyword evidence="3" id="KW-1133">Transmembrane helix</keyword>
<feature type="DNA-binding region" description="H-T-H motif" evidence="2">
    <location>
        <begin position="40"/>
        <end position="59"/>
    </location>
</feature>
<dbReference type="SUPFAM" id="SSF46689">
    <property type="entry name" value="Homeodomain-like"/>
    <property type="match status" value="1"/>
</dbReference>